<proteinExistence type="predicted"/>
<dbReference type="AlphaFoldDB" id="A0A1P8EMV0"/>
<accession>A0A1P8EMV0</accession>
<dbReference type="InterPro" id="IPR024572">
    <property type="entry name" value="RcnB"/>
</dbReference>
<evidence type="ECO:0000256" key="1">
    <source>
        <dbReference type="SAM" id="MobiDB-lite"/>
    </source>
</evidence>
<sequence length="153" mass="18017">MLIHIVRNLRRVMMITVCSTSLWAHDDRMQQQSIRPNTYYSPSAPVVGFSNQKVPPVYPSRSANQPPVPSVGFSNQQVPSPRPYHPHHWHTGQPRYIFVVGQILPIEYRDDRYRVENWSDNRLYQPPQGRRWIRVDQHYLLISSPDFTIEGIR</sequence>
<dbReference type="STRING" id="487316.BEN76_15995"/>
<dbReference type="RefSeq" id="WP_076033510.1">
    <property type="nucleotide sequence ID" value="NZ_BKPN01000008.1"/>
</dbReference>
<feature type="region of interest" description="Disordered" evidence="1">
    <location>
        <begin position="60"/>
        <end position="84"/>
    </location>
</feature>
<dbReference type="EMBL" id="CP016896">
    <property type="protein sequence ID" value="APV37422.1"/>
    <property type="molecule type" value="Genomic_DNA"/>
</dbReference>
<name>A0A1P8EMV0_9GAMM</name>
<dbReference type="Proteomes" id="UP000185674">
    <property type="component" value="Chromosome"/>
</dbReference>
<evidence type="ECO:0000313" key="3">
    <source>
        <dbReference type="Proteomes" id="UP000185674"/>
    </source>
</evidence>
<gene>
    <name evidence="2" type="ORF">BEN76_15995</name>
</gene>
<protein>
    <recommendedName>
        <fullName evidence="4">RcnB family protein</fullName>
    </recommendedName>
</protein>
<reference evidence="2 3" key="1">
    <citation type="submission" date="2016-08" db="EMBL/GenBank/DDBJ databases">
        <title>Complete genome sequence of Acinetobacter baylyi strain GFJ2.</title>
        <authorList>
            <person name="Tabata M."/>
            <person name="Kuboki S."/>
            <person name="Gibu N."/>
            <person name="Kinouchi Y."/>
            <person name="Vangnai A."/>
            <person name="Kasai D."/>
            <person name="Fukuda M."/>
        </authorList>
    </citation>
    <scope>NUCLEOTIDE SEQUENCE [LARGE SCALE GENOMIC DNA]</scope>
    <source>
        <strain evidence="2 3">GFJ2</strain>
    </source>
</reference>
<dbReference type="Gene3D" id="3.10.450.160">
    <property type="entry name" value="inner membrane protein cigr"/>
    <property type="match status" value="1"/>
</dbReference>
<evidence type="ECO:0000313" key="2">
    <source>
        <dbReference type="EMBL" id="APV37422.1"/>
    </source>
</evidence>
<organism evidence="2 3">
    <name type="scientific">Acinetobacter soli</name>
    <dbReference type="NCBI Taxonomy" id="487316"/>
    <lineage>
        <taxon>Bacteria</taxon>
        <taxon>Pseudomonadati</taxon>
        <taxon>Pseudomonadota</taxon>
        <taxon>Gammaproteobacteria</taxon>
        <taxon>Moraxellales</taxon>
        <taxon>Moraxellaceae</taxon>
        <taxon>Acinetobacter</taxon>
    </lineage>
</organism>
<evidence type="ECO:0008006" key="4">
    <source>
        <dbReference type="Google" id="ProtNLM"/>
    </source>
</evidence>
<dbReference type="KEGG" id="asol:BEN76_15995"/>
<dbReference type="Pfam" id="PF11776">
    <property type="entry name" value="RcnB"/>
    <property type="match status" value="1"/>
</dbReference>